<sequence>LTECTSIMWMHRNLVNMWGNLLLLN</sequence>
<dbReference type="EMBL" id="UINC01231682">
    <property type="protein sequence ID" value="SVE64323.1"/>
    <property type="molecule type" value="Genomic_DNA"/>
</dbReference>
<feature type="non-terminal residue" evidence="1">
    <location>
        <position position="25"/>
    </location>
</feature>
<protein>
    <submittedName>
        <fullName evidence="1">Uncharacterized protein</fullName>
    </submittedName>
</protein>
<proteinExistence type="predicted"/>
<gene>
    <name evidence="1" type="ORF">METZ01_LOCUS517177</name>
</gene>
<accession>A0A383F6P3</accession>
<name>A0A383F6P3_9ZZZZ</name>
<feature type="non-terminal residue" evidence="1">
    <location>
        <position position="1"/>
    </location>
</feature>
<organism evidence="1">
    <name type="scientific">marine metagenome</name>
    <dbReference type="NCBI Taxonomy" id="408172"/>
    <lineage>
        <taxon>unclassified sequences</taxon>
        <taxon>metagenomes</taxon>
        <taxon>ecological metagenomes</taxon>
    </lineage>
</organism>
<dbReference type="AlphaFoldDB" id="A0A383F6P3"/>
<evidence type="ECO:0000313" key="1">
    <source>
        <dbReference type="EMBL" id="SVE64323.1"/>
    </source>
</evidence>
<reference evidence="1" key="1">
    <citation type="submission" date="2018-05" db="EMBL/GenBank/DDBJ databases">
        <authorList>
            <person name="Lanie J.A."/>
            <person name="Ng W.-L."/>
            <person name="Kazmierczak K.M."/>
            <person name="Andrzejewski T.M."/>
            <person name="Davidsen T.M."/>
            <person name="Wayne K.J."/>
            <person name="Tettelin H."/>
            <person name="Glass J.I."/>
            <person name="Rusch D."/>
            <person name="Podicherti R."/>
            <person name="Tsui H.-C.T."/>
            <person name="Winkler M.E."/>
        </authorList>
    </citation>
    <scope>NUCLEOTIDE SEQUENCE</scope>
</reference>